<dbReference type="OrthoDB" id="352736at2"/>
<keyword evidence="2" id="KW-1185">Reference proteome</keyword>
<organism evidence="1 2">
    <name type="scientific">Borreliella japonica</name>
    <name type="common">Borrelia japonica</name>
    <dbReference type="NCBI Taxonomy" id="34095"/>
    <lineage>
        <taxon>Bacteria</taxon>
        <taxon>Pseudomonadati</taxon>
        <taxon>Spirochaetota</taxon>
        <taxon>Spirochaetia</taxon>
        <taxon>Spirochaetales</taxon>
        <taxon>Borreliaceae</taxon>
        <taxon>Borreliella</taxon>
    </lineage>
</organism>
<dbReference type="EMBL" id="FMTE01000009">
    <property type="protein sequence ID" value="SCW41532.1"/>
    <property type="molecule type" value="Genomic_DNA"/>
</dbReference>
<dbReference type="Proteomes" id="UP000199262">
    <property type="component" value="Unassembled WGS sequence"/>
</dbReference>
<dbReference type="RefSeq" id="WP_091973708.1">
    <property type="nucleotide sequence ID" value="NZ_FMTE01000009.1"/>
</dbReference>
<accession>A0A1G4QAK7</accession>
<name>A0A1G4QAK7_BORJA</name>
<evidence type="ECO:0000313" key="1">
    <source>
        <dbReference type="EMBL" id="SCW41532.1"/>
    </source>
</evidence>
<evidence type="ECO:0000313" key="2">
    <source>
        <dbReference type="Proteomes" id="UP000199262"/>
    </source>
</evidence>
<reference evidence="2" key="1">
    <citation type="submission" date="2016-10" db="EMBL/GenBank/DDBJ databases">
        <authorList>
            <person name="Varghese N."/>
            <person name="Submissions S."/>
        </authorList>
    </citation>
    <scope>NUCLEOTIDE SEQUENCE [LARGE SCALE GENOMIC DNA]</scope>
    <source>
        <strain evidence="2">ATCC 51557</strain>
    </source>
</reference>
<dbReference type="AlphaFoldDB" id="A0A1G4QAK7"/>
<dbReference type="NCBIfam" id="NF033726">
    <property type="entry name" value="borfam52"/>
    <property type="match status" value="1"/>
</dbReference>
<protein>
    <submittedName>
        <fullName evidence="1">Uncharacterized protein</fullName>
    </submittedName>
</protein>
<gene>
    <name evidence="1" type="ORF">SAMN02983004_01017</name>
</gene>
<proteinExistence type="predicted"/>
<sequence length="154" mass="18204">MNYNNFFSRKDALSKLKLSAVEYFVLGDVKHAISELINNSTKDKNCNFTLSLFENYNEKCFDKFFVRLGSNRAKQLINLFRKIKTRISDSMFETEVFLLYLRIEDEDMCLVNLMYCDCEGKDNCFGCMEPTLDQQFKNIRKMLILKLEDFGIFI</sequence>